<feature type="transmembrane region" description="Helical" evidence="1">
    <location>
        <begin position="100"/>
        <end position="117"/>
    </location>
</feature>
<protein>
    <submittedName>
        <fullName evidence="2">Putative membrane protein</fullName>
    </submittedName>
</protein>
<dbReference type="STRING" id="692418.SAMN04488029_3914"/>
<dbReference type="Proteomes" id="UP000192472">
    <property type="component" value="Unassembled WGS sequence"/>
</dbReference>
<keyword evidence="1" id="KW-0812">Transmembrane</keyword>
<evidence type="ECO:0000313" key="3">
    <source>
        <dbReference type="Proteomes" id="UP000192472"/>
    </source>
</evidence>
<name>A0A1W2GQE3_REIFA</name>
<dbReference type="InterPro" id="IPR007163">
    <property type="entry name" value="VCA0040-like"/>
</dbReference>
<feature type="transmembrane region" description="Helical" evidence="1">
    <location>
        <begin position="154"/>
        <end position="183"/>
    </location>
</feature>
<dbReference type="RefSeq" id="WP_084374537.1">
    <property type="nucleotide sequence ID" value="NZ_FWYF01000005.1"/>
</dbReference>
<keyword evidence="1" id="KW-0472">Membrane</keyword>
<feature type="transmembrane region" description="Helical" evidence="1">
    <location>
        <begin position="70"/>
        <end position="94"/>
    </location>
</feature>
<dbReference type="Pfam" id="PF04018">
    <property type="entry name" value="VCA0040-like"/>
    <property type="match status" value="1"/>
</dbReference>
<evidence type="ECO:0000256" key="1">
    <source>
        <dbReference type="SAM" id="Phobius"/>
    </source>
</evidence>
<keyword evidence="3" id="KW-1185">Reference proteome</keyword>
<reference evidence="2 3" key="1">
    <citation type="submission" date="2017-04" db="EMBL/GenBank/DDBJ databases">
        <authorList>
            <person name="Afonso C.L."/>
            <person name="Miller P.J."/>
            <person name="Scott M.A."/>
            <person name="Spackman E."/>
            <person name="Goraichik I."/>
            <person name="Dimitrov K.M."/>
            <person name="Suarez D.L."/>
            <person name="Swayne D.E."/>
        </authorList>
    </citation>
    <scope>NUCLEOTIDE SEQUENCE [LARGE SCALE GENOMIC DNA]</scope>
    <source>
        <strain evidence="2 3">DSM 26133</strain>
    </source>
</reference>
<proteinExistence type="predicted"/>
<organism evidence="2 3">
    <name type="scientific">Reichenbachiella faecimaris</name>
    <dbReference type="NCBI Taxonomy" id="692418"/>
    <lineage>
        <taxon>Bacteria</taxon>
        <taxon>Pseudomonadati</taxon>
        <taxon>Bacteroidota</taxon>
        <taxon>Cytophagia</taxon>
        <taxon>Cytophagales</taxon>
        <taxon>Reichenbachiellaceae</taxon>
        <taxon>Reichenbachiella</taxon>
    </lineage>
</organism>
<keyword evidence="1" id="KW-1133">Transmembrane helix</keyword>
<feature type="transmembrane region" description="Helical" evidence="1">
    <location>
        <begin position="284"/>
        <end position="308"/>
    </location>
</feature>
<dbReference type="EMBL" id="FWYF01000005">
    <property type="protein sequence ID" value="SMD38859.1"/>
    <property type="molecule type" value="Genomic_DNA"/>
</dbReference>
<sequence>MRTFKDYFLLFLKGMGMGSADVVPGVSGGTIAFITGIYEELLNSINSFDAEAFKLLFSFKIKEFWSKINGAFLFPLVTGILLSALTLAKIITFLLDKHPIQIWSFFFGLIIISSISVAKEISKWNIYTVLSCLFGVAIAYVITIVTPSTTPNELWFVFICGAIAICAMILPGISGSFILLILGKYAYVMSILKNFEILPIAVFGTGCVIGLFTFSRLIAWFLKKFHNYAIALLAGFMIGSLNKIWPWKKAELFRFNSQGEQVPIFERNLLPTDYMTETGQSPMIIQAILFMALGFMMVVIMEKIAFAIKKARQKSDS</sequence>
<accession>A0A1W2GQE3</accession>
<feature type="transmembrane region" description="Helical" evidence="1">
    <location>
        <begin position="124"/>
        <end position="142"/>
    </location>
</feature>
<dbReference type="PANTHER" id="PTHR37308:SF1">
    <property type="entry name" value="POLYPRENYL-PHOSPHATE TRANSPORTER"/>
    <property type="match status" value="1"/>
</dbReference>
<dbReference type="AlphaFoldDB" id="A0A1W2GQE3"/>
<feature type="transmembrane region" description="Helical" evidence="1">
    <location>
        <begin position="195"/>
        <end position="219"/>
    </location>
</feature>
<gene>
    <name evidence="2" type="ORF">SAMN04488029_3914</name>
</gene>
<dbReference type="OrthoDB" id="9793746at2"/>
<dbReference type="PANTHER" id="PTHR37308">
    <property type="entry name" value="INTEGRAL MEMBRANE PROTEIN"/>
    <property type="match status" value="1"/>
</dbReference>
<evidence type="ECO:0000313" key="2">
    <source>
        <dbReference type="EMBL" id="SMD38859.1"/>
    </source>
</evidence>